<protein>
    <submittedName>
        <fullName evidence="1">Uncharacterized protein</fullName>
    </submittedName>
</protein>
<sequence>MAKTKPRIKTKNPDRKTVPKELLNSYSSTHILFNLSFMTDHKDFKLIEDIEQKHLVQLIKRMYNLSREHYKDVMLYEKKQGFEDIKETGLKNPQSLLKNFNSTKMIEQSKDKFFYFFVLYPNDNPVCARVIGKFIDKSFYILGICFNHDKLYSSKR</sequence>
<dbReference type="EMBL" id="AODM01000005">
    <property type="protein sequence ID" value="EUJ64866.1"/>
    <property type="molecule type" value="Genomic_DNA"/>
</dbReference>
<gene>
    <name evidence="1" type="ORF">MCOL2_01695</name>
</gene>
<reference evidence="1 2" key="1">
    <citation type="submission" date="2012-12" db="EMBL/GenBank/DDBJ databases">
        <title>Novel taxa of Listeriaceae from agricultural environments in the United States.</title>
        <authorList>
            <person name="den Bakker H.C."/>
            <person name="Allred A."/>
            <person name="Warchocki S."/>
            <person name="Wright E.M."/>
            <person name="Burrell A."/>
            <person name="Nightingale K.K."/>
            <person name="Kephart D."/>
            <person name="Wiedmann M."/>
        </authorList>
    </citation>
    <scope>NUCLEOTIDE SEQUENCE [LARGE SCALE GENOMIC DNA]</scope>
    <source>
        <strain evidence="1 2">FSL S10-1203</strain>
    </source>
</reference>
<dbReference type="Proteomes" id="UP000019241">
    <property type="component" value="Unassembled WGS sequence"/>
</dbReference>
<accession>W7DX85</accession>
<organism evidence="1 2">
    <name type="scientific">Listeria fleischmannii FSL S10-1203</name>
    <dbReference type="NCBI Taxonomy" id="1265822"/>
    <lineage>
        <taxon>Bacteria</taxon>
        <taxon>Bacillati</taxon>
        <taxon>Bacillota</taxon>
        <taxon>Bacilli</taxon>
        <taxon>Bacillales</taxon>
        <taxon>Listeriaceae</taxon>
        <taxon>Listeria</taxon>
    </lineage>
</organism>
<dbReference type="AlphaFoldDB" id="W7DX85"/>
<evidence type="ECO:0000313" key="2">
    <source>
        <dbReference type="Proteomes" id="UP000019241"/>
    </source>
</evidence>
<dbReference type="RefSeq" id="WP_036061984.1">
    <property type="nucleotide sequence ID" value="NZ_AODM01000005.1"/>
</dbReference>
<proteinExistence type="predicted"/>
<comment type="caution">
    <text evidence="1">The sequence shown here is derived from an EMBL/GenBank/DDBJ whole genome shotgun (WGS) entry which is preliminary data.</text>
</comment>
<evidence type="ECO:0000313" key="1">
    <source>
        <dbReference type="EMBL" id="EUJ64866.1"/>
    </source>
</evidence>
<name>W7DX85_9LIST</name>